<reference evidence="2" key="1">
    <citation type="submission" date="2023-03" db="EMBL/GenBank/DDBJ databases">
        <title>Massive genome expansion in bonnet fungi (Mycena s.s.) driven by repeated elements and novel gene families across ecological guilds.</title>
        <authorList>
            <consortium name="Lawrence Berkeley National Laboratory"/>
            <person name="Harder C.B."/>
            <person name="Miyauchi S."/>
            <person name="Viragh M."/>
            <person name="Kuo A."/>
            <person name="Thoen E."/>
            <person name="Andreopoulos B."/>
            <person name="Lu D."/>
            <person name="Skrede I."/>
            <person name="Drula E."/>
            <person name="Henrissat B."/>
            <person name="Morin E."/>
            <person name="Kohler A."/>
            <person name="Barry K."/>
            <person name="LaButti K."/>
            <person name="Morin E."/>
            <person name="Salamov A."/>
            <person name="Lipzen A."/>
            <person name="Mereny Z."/>
            <person name="Hegedus B."/>
            <person name="Baldrian P."/>
            <person name="Stursova M."/>
            <person name="Weitz H."/>
            <person name="Taylor A."/>
            <person name="Grigoriev I.V."/>
            <person name="Nagy L.G."/>
            <person name="Martin F."/>
            <person name="Kauserud H."/>
        </authorList>
    </citation>
    <scope>NUCLEOTIDE SEQUENCE</scope>
    <source>
        <strain evidence="2">CBHHK182m</strain>
    </source>
</reference>
<organism evidence="2 3">
    <name type="scientific">Mycena metata</name>
    <dbReference type="NCBI Taxonomy" id="1033252"/>
    <lineage>
        <taxon>Eukaryota</taxon>
        <taxon>Fungi</taxon>
        <taxon>Dikarya</taxon>
        <taxon>Basidiomycota</taxon>
        <taxon>Agaricomycotina</taxon>
        <taxon>Agaricomycetes</taxon>
        <taxon>Agaricomycetidae</taxon>
        <taxon>Agaricales</taxon>
        <taxon>Marasmiineae</taxon>
        <taxon>Mycenaceae</taxon>
        <taxon>Mycena</taxon>
    </lineage>
</organism>
<comment type="caution">
    <text evidence="2">The sequence shown here is derived from an EMBL/GenBank/DDBJ whole genome shotgun (WGS) entry which is preliminary data.</text>
</comment>
<evidence type="ECO:0000256" key="1">
    <source>
        <dbReference type="SAM" id="MobiDB-lite"/>
    </source>
</evidence>
<protein>
    <submittedName>
        <fullName evidence="2">Uncharacterized protein</fullName>
    </submittedName>
</protein>
<feature type="compositionally biased region" description="Low complexity" evidence="1">
    <location>
        <begin position="21"/>
        <end position="47"/>
    </location>
</feature>
<feature type="region of interest" description="Disordered" evidence="1">
    <location>
        <begin position="1"/>
        <end position="139"/>
    </location>
</feature>
<keyword evidence="3" id="KW-1185">Reference proteome</keyword>
<evidence type="ECO:0000313" key="2">
    <source>
        <dbReference type="EMBL" id="KAJ7750902.1"/>
    </source>
</evidence>
<sequence length="418" mass="47118">MSPHSVLFNSIVDRDEHYRRPPSALSMPPSSMPPSRGSPPSSSSSNSYWIGDQRLPSPSTGRPTGRDFPPYRSDSSGAPDNSLPSMRSSGDQYNHRSPSSNPAIDLSGPLKLKLEPRRRARGAGRLQTPGRTPRSRRYPDMHHTLSASIILWLISPVLGNTLRYMILGLLPVLLVAYTVDHYIPSRMVSRLENTIKTLRNTLNHAKANCPMDLMELTEIGCQLTQVEVSVPGIRGQLLDMDSLGTWKEYFQDFRGIFKTLINTKRNKKMQDIQTSVLRIIEAEHERQVLMRVEEEHGILNALGMGHVGNIGLVRRRRPGNVDALPEHMFRHIPLLNGVAWFQRFLFGLSNWERVNFFSRVTVENGVVPESPGQRLNFERTGSGSQMIFPREWYLADDISQGVVFAEVPHEILSQVAPE</sequence>
<gene>
    <name evidence="2" type="ORF">B0H16DRAFT_1691499</name>
</gene>
<dbReference type="EMBL" id="JARKIB010000064">
    <property type="protein sequence ID" value="KAJ7750902.1"/>
    <property type="molecule type" value="Genomic_DNA"/>
</dbReference>
<accession>A0AAD7IUQ4</accession>
<dbReference type="Proteomes" id="UP001215598">
    <property type="component" value="Unassembled WGS sequence"/>
</dbReference>
<feature type="compositionally biased region" description="Polar residues" evidence="1">
    <location>
        <begin position="73"/>
        <end position="102"/>
    </location>
</feature>
<proteinExistence type="predicted"/>
<name>A0AAD7IUQ4_9AGAR</name>
<evidence type="ECO:0000313" key="3">
    <source>
        <dbReference type="Proteomes" id="UP001215598"/>
    </source>
</evidence>
<dbReference type="AlphaFoldDB" id="A0AAD7IUQ4"/>